<comment type="caution">
    <text evidence="1">The sequence shown here is derived from an EMBL/GenBank/DDBJ whole genome shotgun (WGS) entry which is preliminary data.</text>
</comment>
<reference evidence="1" key="1">
    <citation type="submission" date="2019-10" db="EMBL/GenBank/DDBJ databases">
        <title>Draft genome sequece of Microseira wollei NIES-4236.</title>
        <authorList>
            <person name="Yamaguchi H."/>
            <person name="Suzuki S."/>
            <person name="Kawachi M."/>
        </authorList>
    </citation>
    <scope>NUCLEOTIDE SEQUENCE</scope>
    <source>
        <strain evidence="1">NIES-4236</strain>
    </source>
</reference>
<gene>
    <name evidence="1" type="ORF">MiSe_23450</name>
</gene>
<dbReference type="RefSeq" id="WP_226579327.1">
    <property type="nucleotide sequence ID" value="NZ_BLAY01000031.1"/>
</dbReference>
<proteinExistence type="predicted"/>
<organism evidence="1 2">
    <name type="scientific">Microseira wollei NIES-4236</name>
    <dbReference type="NCBI Taxonomy" id="2530354"/>
    <lineage>
        <taxon>Bacteria</taxon>
        <taxon>Bacillati</taxon>
        <taxon>Cyanobacteriota</taxon>
        <taxon>Cyanophyceae</taxon>
        <taxon>Oscillatoriophycideae</taxon>
        <taxon>Aerosakkonematales</taxon>
        <taxon>Aerosakkonemataceae</taxon>
        <taxon>Microseira</taxon>
    </lineage>
</organism>
<keyword evidence="2" id="KW-1185">Reference proteome</keyword>
<dbReference type="AlphaFoldDB" id="A0AAV3X8H5"/>
<accession>A0AAV3X8H5</accession>
<dbReference type="EMBL" id="BLAY01000031">
    <property type="protein sequence ID" value="GET37591.1"/>
    <property type="molecule type" value="Genomic_DNA"/>
</dbReference>
<dbReference type="Proteomes" id="UP001050975">
    <property type="component" value="Unassembled WGS sequence"/>
</dbReference>
<sequence>MKLSLFYSSVSSGVKKSLSHKSNRPIQKRILSCFIDVGLFDLLVPEALAFGRQFMFKTLDFISLSANTPYAIVASCAKDK</sequence>
<name>A0AAV3X8H5_9CYAN</name>
<evidence type="ECO:0000313" key="2">
    <source>
        <dbReference type="Proteomes" id="UP001050975"/>
    </source>
</evidence>
<evidence type="ECO:0000313" key="1">
    <source>
        <dbReference type="EMBL" id="GET37591.1"/>
    </source>
</evidence>
<protein>
    <submittedName>
        <fullName evidence="1">Uncharacterized protein</fullName>
    </submittedName>
</protein>